<reference evidence="5 6" key="1">
    <citation type="submission" date="2018-10" db="EMBL/GenBank/DDBJ databases">
        <title>An updated phylogeny of the Alphaproteobacteria reveals that the parasitic Rickettsiales and Holosporales have independent origins.</title>
        <authorList>
            <person name="Munoz-Gomez S.A."/>
            <person name="Hess S."/>
            <person name="Burger G."/>
            <person name="Lang B.F."/>
            <person name="Susko E."/>
            <person name="Slamovits C.H."/>
            <person name="Roger A.J."/>
        </authorList>
    </citation>
    <scope>NUCLEOTIDE SEQUENCE [LARGE SCALE GENOMIC DNA]</scope>
    <source>
        <strain evidence="5">HOLO01</strain>
    </source>
</reference>
<comment type="caution">
    <text evidence="5">The sequence shown here is derived from an EMBL/GenBank/DDBJ whole genome shotgun (WGS) entry which is preliminary data.</text>
</comment>
<keyword evidence="6" id="KW-1185">Reference proteome</keyword>
<dbReference type="GO" id="GO:0003677">
    <property type="term" value="F:DNA binding"/>
    <property type="evidence" value="ECO:0007669"/>
    <property type="project" value="UniProtKB-KW"/>
</dbReference>
<keyword evidence="2" id="KW-0226">DNA condensation</keyword>
<evidence type="ECO:0000256" key="3">
    <source>
        <dbReference type="ARBA" id="ARBA00023125"/>
    </source>
</evidence>
<name>A0A4Q7DFM8_9PROT</name>
<dbReference type="SMART" id="SM00411">
    <property type="entry name" value="BHL"/>
    <property type="match status" value="1"/>
</dbReference>
<organism evidence="5 6">
    <name type="scientific">Candidatus Finniella inopinata</name>
    <dbReference type="NCBI Taxonomy" id="1696036"/>
    <lineage>
        <taxon>Bacteria</taxon>
        <taxon>Pseudomonadati</taxon>
        <taxon>Pseudomonadota</taxon>
        <taxon>Alphaproteobacteria</taxon>
        <taxon>Holosporales</taxon>
        <taxon>Candidatus Paracaedibacteraceae</taxon>
        <taxon>Candidatus Finniella</taxon>
    </lineage>
</organism>
<evidence type="ECO:0000313" key="6">
    <source>
        <dbReference type="Proteomes" id="UP000293550"/>
    </source>
</evidence>
<dbReference type="AlphaFoldDB" id="A0A4Q7DFM8"/>
<evidence type="ECO:0000313" key="5">
    <source>
        <dbReference type="EMBL" id="RZI45442.1"/>
    </source>
</evidence>
<proteinExistence type="inferred from homology"/>
<evidence type="ECO:0000256" key="4">
    <source>
        <dbReference type="RuleBase" id="RU003939"/>
    </source>
</evidence>
<keyword evidence="3 5" id="KW-0238">DNA-binding</keyword>
<dbReference type="Pfam" id="PF00216">
    <property type="entry name" value="Bac_DNA_binding"/>
    <property type="match status" value="1"/>
</dbReference>
<dbReference type="OrthoDB" id="9804203at2"/>
<gene>
    <name evidence="5" type="ORF">EQU50_07070</name>
</gene>
<dbReference type="InterPro" id="IPR010992">
    <property type="entry name" value="IHF-like_DNA-bd_dom_sf"/>
</dbReference>
<dbReference type="PANTHER" id="PTHR33175:SF3">
    <property type="entry name" value="DNA-BINDING PROTEIN HU-BETA"/>
    <property type="match status" value="1"/>
</dbReference>
<protein>
    <submittedName>
        <fullName evidence="5">HU family DNA-binding protein</fullName>
    </submittedName>
</protein>
<evidence type="ECO:0000256" key="2">
    <source>
        <dbReference type="ARBA" id="ARBA00023067"/>
    </source>
</evidence>
<dbReference type="PANTHER" id="PTHR33175">
    <property type="entry name" value="DNA-BINDING PROTEIN HU"/>
    <property type="match status" value="1"/>
</dbReference>
<dbReference type="Proteomes" id="UP000293550">
    <property type="component" value="Unassembled WGS sequence"/>
</dbReference>
<dbReference type="InterPro" id="IPR000119">
    <property type="entry name" value="Hist_DNA-bd"/>
</dbReference>
<dbReference type="EMBL" id="SCFB01000012">
    <property type="protein sequence ID" value="RZI45442.1"/>
    <property type="molecule type" value="Genomic_DNA"/>
</dbReference>
<dbReference type="SUPFAM" id="SSF47729">
    <property type="entry name" value="IHF-like DNA-binding proteins"/>
    <property type="match status" value="1"/>
</dbReference>
<evidence type="ECO:0000256" key="1">
    <source>
        <dbReference type="ARBA" id="ARBA00010529"/>
    </source>
</evidence>
<dbReference type="Gene3D" id="4.10.520.10">
    <property type="entry name" value="IHF-like DNA-binding proteins"/>
    <property type="match status" value="1"/>
</dbReference>
<accession>A0A4Q7DFM8</accession>
<dbReference type="GO" id="GO:0005829">
    <property type="term" value="C:cytosol"/>
    <property type="evidence" value="ECO:0007669"/>
    <property type="project" value="TreeGrafter"/>
</dbReference>
<comment type="similarity">
    <text evidence="1 4">Belongs to the bacterial histone-like protein family.</text>
</comment>
<dbReference type="GO" id="GO:0030261">
    <property type="term" value="P:chromosome condensation"/>
    <property type="evidence" value="ECO:0007669"/>
    <property type="project" value="UniProtKB-KW"/>
</dbReference>
<dbReference type="GO" id="GO:0030527">
    <property type="term" value="F:structural constituent of chromatin"/>
    <property type="evidence" value="ECO:0007669"/>
    <property type="project" value="InterPro"/>
</dbReference>
<sequence>MHIPDGSQIMIRSQDHLVSHLSTQFGLSEDQAAKTIQGMLDWIMNALKEGDEVRLLGFGSFWSQPLDAKEQVDTQTGRTLMLQARNNPMFKGSKEFRQMLNEKTQEIAKPM</sequence>